<evidence type="ECO:0000313" key="4">
    <source>
        <dbReference type="Proteomes" id="UP000271339"/>
    </source>
</evidence>
<feature type="domain" description="UspA" evidence="2">
    <location>
        <begin position="1"/>
        <end position="145"/>
    </location>
</feature>
<protein>
    <submittedName>
        <fullName evidence="3">Nucleotide-binding universal stress UspA family protein</fullName>
    </submittedName>
</protein>
<comment type="caution">
    <text evidence="3">The sequence shown here is derived from an EMBL/GenBank/DDBJ whole genome shotgun (WGS) entry which is preliminary data.</text>
</comment>
<dbReference type="CDD" id="cd00293">
    <property type="entry name" value="USP-like"/>
    <property type="match status" value="1"/>
</dbReference>
<sequence length="278" mass="32179">MKQILFPTDFSENSENAIRYALNFFKDIEAEFYFLHVSTEDQFENSALFVASELVIDQSVVSGASEKLEVLIKRIQNQFKNKKHKHHGIHESIQFIEAIRKNVNHKQIDCIVMGTKGASKLLDTALGSYTADVIKRVKCNILVIPENAKYCDPSNIVFPTDFNINYTDKVLNSLSDILKLKKVKINVLYISKKIRDLSVFQKKNRAHLQDYLEGKPHSFYFITNENIDDAVETYVRITKVDMIAMVAKNLNYFERILFHPTVEKISYHTKVPFLVLHE</sequence>
<dbReference type="RefSeq" id="WP_121907653.1">
    <property type="nucleotide sequence ID" value="NZ_REFC01000013.1"/>
</dbReference>
<dbReference type="PRINTS" id="PR01438">
    <property type="entry name" value="UNVRSLSTRESS"/>
</dbReference>
<dbReference type="InterPro" id="IPR006016">
    <property type="entry name" value="UspA"/>
</dbReference>
<dbReference type="Proteomes" id="UP000271339">
    <property type="component" value="Unassembled WGS sequence"/>
</dbReference>
<dbReference type="InterPro" id="IPR006015">
    <property type="entry name" value="Universal_stress_UspA"/>
</dbReference>
<proteinExistence type="inferred from homology"/>
<dbReference type="EMBL" id="REFC01000013">
    <property type="protein sequence ID" value="RMA58705.1"/>
    <property type="molecule type" value="Genomic_DNA"/>
</dbReference>
<comment type="similarity">
    <text evidence="1">Belongs to the universal stress protein A family.</text>
</comment>
<accession>A0A3L9YKQ3</accession>
<name>A0A3L9YKQ3_9FLAO</name>
<dbReference type="Pfam" id="PF00582">
    <property type="entry name" value="Usp"/>
    <property type="match status" value="1"/>
</dbReference>
<reference evidence="3 4" key="1">
    <citation type="submission" date="2018-10" db="EMBL/GenBank/DDBJ databases">
        <title>Genomic Encyclopedia of Archaeal and Bacterial Type Strains, Phase II (KMG-II): from individual species to whole genera.</title>
        <authorList>
            <person name="Goeker M."/>
        </authorList>
    </citation>
    <scope>NUCLEOTIDE SEQUENCE [LARGE SCALE GENOMIC DNA]</scope>
    <source>
        <strain evidence="3 4">DSM 23424</strain>
    </source>
</reference>
<keyword evidence="4" id="KW-1185">Reference proteome</keyword>
<gene>
    <name evidence="3" type="ORF">BXY75_2082</name>
</gene>
<dbReference type="AlphaFoldDB" id="A0A3L9YKQ3"/>
<evidence type="ECO:0000313" key="3">
    <source>
        <dbReference type="EMBL" id="RMA58705.1"/>
    </source>
</evidence>
<evidence type="ECO:0000256" key="1">
    <source>
        <dbReference type="ARBA" id="ARBA00008791"/>
    </source>
</evidence>
<evidence type="ECO:0000259" key="2">
    <source>
        <dbReference type="Pfam" id="PF00582"/>
    </source>
</evidence>
<dbReference type="SUPFAM" id="SSF52402">
    <property type="entry name" value="Adenine nucleotide alpha hydrolases-like"/>
    <property type="match status" value="2"/>
</dbReference>
<dbReference type="OrthoDB" id="9788959at2"/>
<dbReference type="PANTHER" id="PTHR46268">
    <property type="entry name" value="STRESS RESPONSE PROTEIN NHAX"/>
    <property type="match status" value="1"/>
</dbReference>
<dbReference type="PANTHER" id="PTHR46268:SF6">
    <property type="entry name" value="UNIVERSAL STRESS PROTEIN UP12"/>
    <property type="match status" value="1"/>
</dbReference>
<dbReference type="Gene3D" id="3.40.50.12370">
    <property type="match status" value="1"/>
</dbReference>
<organism evidence="3 4">
    <name type="scientific">Ulvibacter antarcticus</name>
    <dbReference type="NCBI Taxonomy" id="442714"/>
    <lineage>
        <taxon>Bacteria</taxon>
        <taxon>Pseudomonadati</taxon>
        <taxon>Bacteroidota</taxon>
        <taxon>Flavobacteriia</taxon>
        <taxon>Flavobacteriales</taxon>
        <taxon>Flavobacteriaceae</taxon>
        <taxon>Ulvibacter</taxon>
    </lineage>
</organism>